<name>A0ABQ6MDH4_9STRA</name>
<evidence type="ECO:0000313" key="7">
    <source>
        <dbReference type="Proteomes" id="UP001165060"/>
    </source>
</evidence>
<proteinExistence type="predicted"/>
<dbReference type="InterPro" id="IPR037069">
    <property type="entry name" value="AcylCoA_DH/ox_N_sf"/>
</dbReference>
<keyword evidence="4" id="KW-0496">Mitochondrion</keyword>
<dbReference type="PANTHER" id="PTHR42807:SF1">
    <property type="entry name" value="GLUTARYL-COA DEHYDROGENASE, MITOCHONDRIAL"/>
    <property type="match status" value="1"/>
</dbReference>
<keyword evidence="3" id="KW-0560">Oxidoreductase</keyword>
<dbReference type="InterPro" id="IPR009100">
    <property type="entry name" value="AcylCoA_DH/oxidase_NM_dom_sf"/>
</dbReference>
<evidence type="ECO:0000313" key="6">
    <source>
        <dbReference type="EMBL" id="GMI24289.1"/>
    </source>
</evidence>
<comment type="subcellular location">
    <subcellularLocation>
        <location evidence="1">Mitochondrion</location>
    </subcellularLocation>
</comment>
<evidence type="ECO:0000256" key="3">
    <source>
        <dbReference type="ARBA" id="ARBA00023002"/>
    </source>
</evidence>
<dbReference type="InterPro" id="IPR052033">
    <property type="entry name" value="Glutaryl-CoA_DH_mitochondrial"/>
</dbReference>
<dbReference type="EMBL" id="BRYB01004014">
    <property type="protein sequence ID" value="GMI24289.1"/>
    <property type="molecule type" value="Genomic_DNA"/>
</dbReference>
<dbReference type="InterPro" id="IPR013786">
    <property type="entry name" value="AcylCoA_DH/ox_N"/>
</dbReference>
<comment type="caution">
    <text evidence="6">The sequence shown here is derived from an EMBL/GenBank/DDBJ whole genome shotgun (WGS) entry which is preliminary data.</text>
</comment>
<evidence type="ECO:0000256" key="2">
    <source>
        <dbReference type="ARBA" id="ARBA00022946"/>
    </source>
</evidence>
<organism evidence="6 7">
    <name type="scientific">Tetraparma gracilis</name>
    <dbReference type="NCBI Taxonomy" id="2962635"/>
    <lineage>
        <taxon>Eukaryota</taxon>
        <taxon>Sar</taxon>
        <taxon>Stramenopiles</taxon>
        <taxon>Ochrophyta</taxon>
        <taxon>Bolidophyceae</taxon>
        <taxon>Parmales</taxon>
        <taxon>Triparmaceae</taxon>
        <taxon>Tetraparma</taxon>
    </lineage>
</organism>
<protein>
    <recommendedName>
        <fullName evidence="5">Acyl-CoA dehydrogenase/oxidase N-terminal domain-containing protein</fullName>
    </recommendedName>
</protein>
<evidence type="ECO:0000256" key="4">
    <source>
        <dbReference type="ARBA" id="ARBA00023128"/>
    </source>
</evidence>
<dbReference type="InterPro" id="IPR046373">
    <property type="entry name" value="Acyl-CoA_Oxase/DH_mid-dom_sf"/>
</dbReference>
<keyword evidence="7" id="KW-1185">Reference proteome</keyword>
<dbReference type="Gene3D" id="1.10.540.10">
    <property type="entry name" value="Acyl-CoA dehydrogenase/oxidase, N-terminal domain"/>
    <property type="match status" value="1"/>
</dbReference>
<dbReference type="Proteomes" id="UP001165060">
    <property type="component" value="Unassembled WGS sequence"/>
</dbReference>
<feature type="domain" description="Acyl-CoA dehydrogenase/oxidase N-terminal" evidence="5">
    <location>
        <begin position="77"/>
        <end position="188"/>
    </location>
</feature>
<evidence type="ECO:0000256" key="1">
    <source>
        <dbReference type="ARBA" id="ARBA00004173"/>
    </source>
</evidence>
<evidence type="ECO:0000259" key="5">
    <source>
        <dbReference type="Pfam" id="PF02771"/>
    </source>
</evidence>
<dbReference type="Gene3D" id="2.40.110.10">
    <property type="entry name" value="Butyryl-CoA Dehydrogenase, subunit A, domain 2"/>
    <property type="match status" value="1"/>
</dbReference>
<accession>A0ABQ6MDH4</accession>
<dbReference type="PANTHER" id="PTHR42807">
    <property type="entry name" value="GLUTARYL-COA DEHYDROGENASE, MITOCHONDRIAL"/>
    <property type="match status" value="1"/>
</dbReference>
<keyword evidence="2" id="KW-0809">Transit peptide</keyword>
<sequence>MSLASLSRLSAGLSARSLTPLRSVARSAGSAAGGCSAARSFASAQPLEPEDVKLVPTKGPLGSYDWLDPFNVESQLTSDERMIRDAARDYCQSELLPRVTLANRHERFDRAIMTEMGALGLLGPTLPERYGCSGVGYVAYGLIAAEVERVDSAYRSAMSVQSSLVMHPIYSYGTEALRRKFLPELASGRMIGCFGLTEPNHGSDPSSMETRAV</sequence>
<dbReference type="SUPFAM" id="SSF56645">
    <property type="entry name" value="Acyl-CoA dehydrogenase NM domain-like"/>
    <property type="match status" value="1"/>
</dbReference>
<gene>
    <name evidence="6" type="ORF">TeGR_g4576</name>
</gene>
<dbReference type="Pfam" id="PF02771">
    <property type="entry name" value="Acyl-CoA_dh_N"/>
    <property type="match status" value="1"/>
</dbReference>
<reference evidence="6 7" key="1">
    <citation type="journal article" date="2023" name="Commun. Biol.">
        <title>Genome analysis of Parmales, the sister group of diatoms, reveals the evolutionary specialization of diatoms from phago-mixotrophs to photoautotrophs.</title>
        <authorList>
            <person name="Ban H."/>
            <person name="Sato S."/>
            <person name="Yoshikawa S."/>
            <person name="Yamada K."/>
            <person name="Nakamura Y."/>
            <person name="Ichinomiya M."/>
            <person name="Sato N."/>
            <person name="Blanc-Mathieu R."/>
            <person name="Endo H."/>
            <person name="Kuwata A."/>
            <person name="Ogata H."/>
        </authorList>
    </citation>
    <scope>NUCLEOTIDE SEQUENCE [LARGE SCALE GENOMIC DNA]</scope>
</reference>